<reference evidence="3" key="2">
    <citation type="submission" date="2016-04" db="EMBL/GenBank/DDBJ databases">
        <title>Complete Genome and Plasmid Sequences for Rhodococcus fascians D188 and Draft Sequences for Rhodococcus spp. Isolates PBTS 1 and PBTS 2.</title>
        <authorList>
            <person name="Stamer R."/>
            <person name="Vereecke D."/>
            <person name="Zhang Y."/>
            <person name="Schilkey F."/>
            <person name="Devitt N."/>
            <person name="Randall J."/>
        </authorList>
    </citation>
    <scope>NUCLEOTIDE SEQUENCE [LARGE SCALE GENOMIC DNA]</scope>
    <source>
        <strain evidence="3">PBTS2</strain>
    </source>
</reference>
<dbReference type="RefSeq" id="WP_027496446.1">
    <property type="nucleotide sequence ID" value="NZ_CAKKLU010000021.1"/>
</dbReference>
<dbReference type="Proteomes" id="UP000076038">
    <property type="component" value="Chromosome"/>
</dbReference>
<dbReference type="GeneID" id="93553476"/>
<keyword evidence="3" id="KW-1185">Reference proteome</keyword>
<dbReference type="PATRIC" id="fig|1653479.3.peg.3360"/>
<gene>
    <name evidence="2" type="ORF">A3Q41_03313</name>
</gene>
<name>A0A143QNW0_RHOFA</name>
<proteinExistence type="predicted"/>
<evidence type="ECO:0000313" key="3">
    <source>
        <dbReference type="Proteomes" id="UP000076038"/>
    </source>
</evidence>
<evidence type="ECO:0000313" key="2">
    <source>
        <dbReference type="EMBL" id="AMY24604.1"/>
    </source>
</evidence>
<sequence length="83" mass="9115">MTDDQEIMQKISAKLDALLGSKTNGLQNEVPPGASIQSDEDDAEHGPLGRDYHLASKYAQALAINEPQVIDRDEFDRLVAEYG</sequence>
<dbReference type="EMBL" id="CP015220">
    <property type="protein sequence ID" value="AMY24604.1"/>
    <property type="molecule type" value="Genomic_DNA"/>
</dbReference>
<feature type="region of interest" description="Disordered" evidence="1">
    <location>
        <begin position="22"/>
        <end position="49"/>
    </location>
</feature>
<accession>A0A260UJE5</accession>
<dbReference type="KEGG" id="rhs:A3Q41_03313"/>
<dbReference type="OrthoDB" id="4478608at2"/>
<reference evidence="2 3" key="1">
    <citation type="journal article" date="2016" name="Genome Announc.">
        <title>Complete Genome and Plasmid Sequences for Rhodococcus fascians D188 and Draft Sequences for Rhodococcus Isolates PBTS 1 and PBTS 2.</title>
        <authorList>
            <person name="Stamler R.A."/>
            <person name="Vereecke D."/>
            <person name="Zhang Y."/>
            <person name="Schilkey F."/>
            <person name="Devitt N."/>
            <person name="Randall J.J."/>
        </authorList>
    </citation>
    <scope>NUCLEOTIDE SEQUENCE [LARGE SCALE GENOMIC DNA]</scope>
    <source>
        <strain evidence="2 3">PBTS2</strain>
    </source>
</reference>
<dbReference type="AlphaFoldDB" id="A0A143QNW0"/>
<organism evidence="2 3">
    <name type="scientific">Rhodococcoides fascians</name>
    <name type="common">Rhodococcus fascians</name>
    <dbReference type="NCBI Taxonomy" id="1828"/>
    <lineage>
        <taxon>Bacteria</taxon>
        <taxon>Bacillati</taxon>
        <taxon>Actinomycetota</taxon>
        <taxon>Actinomycetes</taxon>
        <taxon>Mycobacteriales</taxon>
        <taxon>Nocardiaceae</taxon>
        <taxon>Rhodococcoides</taxon>
    </lineage>
</organism>
<evidence type="ECO:0000256" key="1">
    <source>
        <dbReference type="SAM" id="MobiDB-lite"/>
    </source>
</evidence>
<evidence type="ECO:0008006" key="4">
    <source>
        <dbReference type="Google" id="ProtNLM"/>
    </source>
</evidence>
<protein>
    <recommendedName>
        <fullName evidence="4">Modification methylase HgiDII</fullName>
    </recommendedName>
</protein>
<accession>A0A143QNW0</accession>